<organism evidence="1 2">
    <name type="scientific">Trifolium medium</name>
    <dbReference type="NCBI Taxonomy" id="97028"/>
    <lineage>
        <taxon>Eukaryota</taxon>
        <taxon>Viridiplantae</taxon>
        <taxon>Streptophyta</taxon>
        <taxon>Embryophyta</taxon>
        <taxon>Tracheophyta</taxon>
        <taxon>Spermatophyta</taxon>
        <taxon>Magnoliopsida</taxon>
        <taxon>eudicotyledons</taxon>
        <taxon>Gunneridae</taxon>
        <taxon>Pentapetalae</taxon>
        <taxon>rosids</taxon>
        <taxon>fabids</taxon>
        <taxon>Fabales</taxon>
        <taxon>Fabaceae</taxon>
        <taxon>Papilionoideae</taxon>
        <taxon>50 kb inversion clade</taxon>
        <taxon>NPAAA clade</taxon>
        <taxon>Hologalegina</taxon>
        <taxon>IRL clade</taxon>
        <taxon>Trifolieae</taxon>
        <taxon>Trifolium</taxon>
    </lineage>
</organism>
<comment type="caution">
    <text evidence="1">The sequence shown here is derived from an EMBL/GenBank/DDBJ whole genome shotgun (WGS) entry which is preliminary data.</text>
</comment>
<evidence type="ECO:0000313" key="1">
    <source>
        <dbReference type="EMBL" id="MCI08045.1"/>
    </source>
</evidence>
<keyword evidence="2" id="KW-1185">Reference proteome</keyword>
<reference evidence="1 2" key="1">
    <citation type="journal article" date="2018" name="Front. Plant Sci.">
        <title>Red Clover (Trifolium pratense) and Zigzag Clover (T. medium) - A Picture of Genomic Similarities and Differences.</title>
        <authorList>
            <person name="Dluhosova J."/>
            <person name="Istvanek J."/>
            <person name="Nedelnik J."/>
            <person name="Repkova J."/>
        </authorList>
    </citation>
    <scope>NUCLEOTIDE SEQUENCE [LARGE SCALE GENOMIC DNA]</scope>
    <source>
        <strain evidence="2">cv. 10/8</strain>
        <tissue evidence="1">Leaf</tissue>
    </source>
</reference>
<accession>A0A392PAZ4</accession>
<sequence length="114" mass="12835">VRIMVGLMVLPLRFEEEFDERAVEREEEEHYFNKDSHPFPGISARCGDLIILCEVFQTATGAQTVEGRTSSSIVRQNVTRSSSDNSIKGAEYKFVEEDSSASRSFSDCLHTIGR</sequence>
<dbReference type="AlphaFoldDB" id="A0A392PAZ4"/>
<proteinExistence type="predicted"/>
<name>A0A392PAZ4_9FABA</name>
<feature type="non-terminal residue" evidence="1">
    <location>
        <position position="1"/>
    </location>
</feature>
<protein>
    <submittedName>
        <fullName evidence="1">Serine/threonine protein phosphatase 4 regulatory subunit</fullName>
    </submittedName>
</protein>
<gene>
    <name evidence="1" type="ORF">A2U01_0029117</name>
</gene>
<evidence type="ECO:0000313" key="2">
    <source>
        <dbReference type="Proteomes" id="UP000265520"/>
    </source>
</evidence>
<dbReference type="EMBL" id="LXQA010067578">
    <property type="protein sequence ID" value="MCI08045.1"/>
    <property type="molecule type" value="Genomic_DNA"/>
</dbReference>
<dbReference type="Proteomes" id="UP000265520">
    <property type="component" value="Unassembled WGS sequence"/>
</dbReference>